<keyword evidence="2" id="KW-1185">Reference proteome</keyword>
<reference evidence="3" key="1">
    <citation type="submission" date="2025-08" db="UniProtKB">
        <authorList>
            <consortium name="RefSeq"/>
        </authorList>
    </citation>
    <scope>IDENTIFICATION</scope>
    <source>
        <tissue evidence="3">Whole organism</tissue>
    </source>
</reference>
<dbReference type="RefSeq" id="XP_052123553.1">
    <property type="nucleotide sequence ID" value="XM_052267593.1"/>
</dbReference>
<sequence>MDEESFNFFCEWEEERLEEAHRVITNLMVSEESKVHLRNLALLRKTRRVAQQQFRARMHEWSHDIHQLHIYEAKENEIVSYYPTDGWKEDLDVHEASLVQELHNSSYGDEAHALEIMKCWLQDIKDATTLMEGLHRWAPVLEATVLEALTRGAEDQQGRSPGTEGAGPREPVPIPG</sequence>
<dbReference type="KEGG" id="foc:127749449"/>
<dbReference type="Proteomes" id="UP000504606">
    <property type="component" value="Unplaced"/>
</dbReference>
<gene>
    <name evidence="3" type="primary">LOC127749449</name>
</gene>
<accession>A0A9C6U9P9</accession>
<organism evidence="2 3">
    <name type="scientific">Frankliniella occidentalis</name>
    <name type="common">Western flower thrips</name>
    <name type="synonym">Euthrips occidentalis</name>
    <dbReference type="NCBI Taxonomy" id="133901"/>
    <lineage>
        <taxon>Eukaryota</taxon>
        <taxon>Metazoa</taxon>
        <taxon>Ecdysozoa</taxon>
        <taxon>Arthropoda</taxon>
        <taxon>Hexapoda</taxon>
        <taxon>Insecta</taxon>
        <taxon>Pterygota</taxon>
        <taxon>Neoptera</taxon>
        <taxon>Paraneoptera</taxon>
        <taxon>Thysanoptera</taxon>
        <taxon>Terebrantia</taxon>
        <taxon>Thripoidea</taxon>
        <taxon>Thripidae</taxon>
        <taxon>Frankliniella</taxon>
    </lineage>
</organism>
<dbReference type="GeneID" id="127749449"/>
<proteinExistence type="predicted"/>
<feature type="region of interest" description="Disordered" evidence="1">
    <location>
        <begin position="152"/>
        <end position="176"/>
    </location>
</feature>
<evidence type="ECO:0000313" key="3">
    <source>
        <dbReference type="RefSeq" id="XP_052123553.1"/>
    </source>
</evidence>
<protein>
    <submittedName>
        <fullName evidence="3">Uncharacterized protein LOC127749449</fullName>
    </submittedName>
</protein>
<evidence type="ECO:0000313" key="2">
    <source>
        <dbReference type="Proteomes" id="UP000504606"/>
    </source>
</evidence>
<dbReference type="AlphaFoldDB" id="A0A9C6U9P9"/>
<evidence type="ECO:0000256" key="1">
    <source>
        <dbReference type="SAM" id="MobiDB-lite"/>
    </source>
</evidence>
<name>A0A9C6U9P9_FRAOC</name>